<dbReference type="SUPFAM" id="SSF49777">
    <property type="entry name" value="PEBP-like"/>
    <property type="match status" value="1"/>
</dbReference>
<evidence type="ECO:0000313" key="2">
    <source>
        <dbReference type="Proteomes" id="UP000085678"/>
    </source>
</evidence>
<dbReference type="AlphaFoldDB" id="A0A1S3JWZ6"/>
<feature type="chain" id="PRO_5010262738" evidence="1">
    <location>
        <begin position="21"/>
        <end position="282"/>
    </location>
</feature>
<sequence>MSNLLRLTLYTLLCVGGVAGQTCPDGSNISTCISNINTAAHALNRTFLPDSFNLTTYLNVTFNAPEEEFEVCCKTFTFPAKNFSLDPLNPDQKAAHTQSANAPTLSYGSVSGKHTLVMVDPDVPSSTVGTLAKPLLHMLVLNIPDGNVPQGQIIARYNGPMPPDASPHYYFFMILSHVAEVDNSTIPQYSNGGNLSCGVPGRCLFDVKKFISDNSMSLVGLSWMRVSNDIFVNFKNMQSGRLTEAQVCANEPTYQTPCPDCLWSQQHTLGELGTASTSVTLA</sequence>
<accession>A0A1S3JWZ6</accession>
<dbReference type="PANTHER" id="PTHR11362">
    <property type="entry name" value="PHOSPHATIDYLETHANOLAMINE-BINDING PROTEIN"/>
    <property type="match status" value="1"/>
</dbReference>
<dbReference type="RefSeq" id="XP_013414832.1">
    <property type="nucleotide sequence ID" value="XM_013559378.2"/>
</dbReference>
<dbReference type="PANTHER" id="PTHR11362:SF82">
    <property type="entry name" value="PHOSPHATIDYLETHANOLAMINE-BINDING PROTEIN 4"/>
    <property type="match status" value="1"/>
</dbReference>
<dbReference type="CDD" id="cd00866">
    <property type="entry name" value="PEBP_euk"/>
    <property type="match status" value="1"/>
</dbReference>
<dbReference type="KEGG" id="lak:106176833"/>
<dbReference type="InterPro" id="IPR008914">
    <property type="entry name" value="PEBP"/>
</dbReference>
<dbReference type="InterPro" id="IPR036610">
    <property type="entry name" value="PEBP-like_sf"/>
</dbReference>
<dbReference type="InterPro" id="IPR035810">
    <property type="entry name" value="PEBP_euk"/>
</dbReference>
<dbReference type="OrthoDB" id="2506647at2759"/>
<proteinExistence type="predicted"/>
<name>A0A1S3JWZ6_LINAN</name>
<evidence type="ECO:0000256" key="1">
    <source>
        <dbReference type="SAM" id="SignalP"/>
    </source>
</evidence>
<gene>
    <name evidence="3" type="primary">LOC106176833</name>
</gene>
<dbReference type="Proteomes" id="UP000085678">
    <property type="component" value="Unplaced"/>
</dbReference>
<dbReference type="Pfam" id="PF01161">
    <property type="entry name" value="PBP"/>
    <property type="match status" value="1"/>
</dbReference>
<protein>
    <submittedName>
        <fullName evidence="3">Uncharacterized protein LOC106176833</fullName>
    </submittedName>
</protein>
<dbReference type="Gene3D" id="3.90.280.10">
    <property type="entry name" value="PEBP-like"/>
    <property type="match status" value="1"/>
</dbReference>
<keyword evidence="2" id="KW-1185">Reference proteome</keyword>
<dbReference type="InParanoid" id="A0A1S3JWZ6"/>
<evidence type="ECO:0000313" key="3">
    <source>
        <dbReference type="RefSeq" id="XP_013414832.1"/>
    </source>
</evidence>
<dbReference type="GeneID" id="106176833"/>
<dbReference type="STRING" id="7574.A0A1S3JWZ6"/>
<dbReference type="OMA" id="CANEPTY"/>
<reference evidence="3" key="1">
    <citation type="submission" date="2025-08" db="UniProtKB">
        <authorList>
            <consortium name="RefSeq"/>
        </authorList>
    </citation>
    <scope>IDENTIFICATION</scope>
    <source>
        <tissue evidence="3">Gonads</tissue>
    </source>
</reference>
<organism evidence="2 3">
    <name type="scientific">Lingula anatina</name>
    <name type="common">Brachiopod</name>
    <name type="synonym">Lingula unguis</name>
    <dbReference type="NCBI Taxonomy" id="7574"/>
    <lineage>
        <taxon>Eukaryota</taxon>
        <taxon>Metazoa</taxon>
        <taxon>Spiralia</taxon>
        <taxon>Lophotrochozoa</taxon>
        <taxon>Brachiopoda</taxon>
        <taxon>Linguliformea</taxon>
        <taxon>Lingulata</taxon>
        <taxon>Lingulida</taxon>
        <taxon>Linguloidea</taxon>
        <taxon>Lingulidae</taxon>
        <taxon>Lingula</taxon>
    </lineage>
</organism>
<keyword evidence="1" id="KW-0732">Signal</keyword>
<feature type="signal peptide" evidence="1">
    <location>
        <begin position="1"/>
        <end position="20"/>
    </location>
</feature>